<accession>A0A1E5KTL1</accession>
<evidence type="ECO:0000313" key="2">
    <source>
        <dbReference type="Proteomes" id="UP000095256"/>
    </source>
</evidence>
<dbReference type="AlphaFoldDB" id="A0A1E5KTL1"/>
<dbReference type="InterPro" id="IPR029062">
    <property type="entry name" value="Class_I_gatase-like"/>
</dbReference>
<dbReference type="SUPFAM" id="SSF52317">
    <property type="entry name" value="Class I glutamine amidotransferase-like"/>
    <property type="match status" value="1"/>
</dbReference>
<dbReference type="STRING" id="762845.BCR26_05480"/>
<dbReference type="EMBL" id="MIEK01000067">
    <property type="protein sequence ID" value="OEH80969.1"/>
    <property type="molecule type" value="Genomic_DNA"/>
</dbReference>
<name>A0A1E5KTL1_9ENTE</name>
<dbReference type="Pfam" id="PF07722">
    <property type="entry name" value="Peptidase_C26"/>
    <property type="match status" value="1"/>
</dbReference>
<organism evidence="1 2">
    <name type="scientific">Enterococcus rivorum</name>
    <dbReference type="NCBI Taxonomy" id="762845"/>
    <lineage>
        <taxon>Bacteria</taxon>
        <taxon>Bacillati</taxon>
        <taxon>Bacillota</taxon>
        <taxon>Bacilli</taxon>
        <taxon>Lactobacillales</taxon>
        <taxon>Enterococcaceae</taxon>
        <taxon>Enterococcus</taxon>
    </lineage>
</organism>
<dbReference type="RefSeq" id="WP_069699956.1">
    <property type="nucleotide sequence ID" value="NZ_JAGGMA010000005.1"/>
</dbReference>
<dbReference type="PANTHER" id="PTHR43235:SF1">
    <property type="entry name" value="GLUTAMINE AMIDOTRANSFERASE PB2B2.05-RELATED"/>
    <property type="match status" value="1"/>
</dbReference>
<dbReference type="Proteomes" id="UP000095256">
    <property type="component" value="Unassembled WGS sequence"/>
</dbReference>
<dbReference type="InterPro" id="IPR011697">
    <property type="entry name" value="Peptidase_C26"/>
</dbReference>
<reference evidence="1 2" key="1">
    <citation type="submission" date="2016-09" db="EMBL/GenBank/DDBJ databases">
        <authorList>
            <person name="Capua I."/>
            <person name="De Benedictis P."/>
            <person name="Joannis T."/>
            <person name="Lombin L.H."/>
            <person name="Cattoli G."/>
        </authorList>
    </citation>
    <scope>NUCLEOTIDE SEQUENCE [LARGE SCALE GENOMIC DNA]</scope>
    <source>
        <strain evidence="1 2">LMG 25899</strain>
    </source>
</reference>
<dbReference type="GO" id="GO:0005829">
    <property type="term" value="C:cytosol"/>
    <property type="evidence" value="ECO:0007669"/>
    <property type="project" value="TreeGrafter"/>
</dbReference>
<dbReference type="GO" id="GO:0033969">
    <property type="term" value="F:gamma-glutamyl-gamma-aminobutyrate hydrolase activity"/>
    <property type="evidence" value="ECO:0007669"/>
    <property type="project" value="TreeGrafter"/>
</dbReference>
<dbReference type="GO" id="GO:0006598">
    <property type="term" value="P:polyamine catabolic process"/>
    <property type="evidence" value="ECO:0007669"/>
    <property type="project" value="TreeGrafter"/>
</dbReference>
<comment type="caution">
    <text evidence="1">The sequence shown here is derived from an EMBL/GenBank/DDBJ whole genome shotgun (WGS) entry which is preliminary data.</text>
</comment>
<dbReference type="OrthoDB" id="9813383at2"/>
<keyword evidence="2" id="KW-1185">Reference proteome</keyword>
<dbReference type="Gene3D" id="3.40.50.880">
    <property type="match status" value="1"/>
</dbReference>
<dbReference type="PANTHER" id="PTHR43235">
    <property type="entry name" value="GLUTAMINE AMIDOTRANSFERASE PB2B2.05-RELATED"/>
    <property type="match status" value="1"/>
</dbReference>
<keyword evidence="1" id="KW-0378">Hydrolase</keyword>
<dbReference type="InterPro" id="IPR044668">
    <property type="entry name" value="PuuD-like"/>
</dbReference>
<gene>
    <name evidence="1" type="ORF">BCR26_05480</name>
</gene>
<dbReference type="FunFam" id="3.40.50.880:FF:000030">
    <property type="entry name" value="Gamma-glutamyl-gamma-aminobutyrate hydrolase PuuD"/>
    <property type="match status" value="1"/>
</dbReference>
<dbReference type="CDD" id="cd01745">
    <property type="entry name" value="GATase1_2"/>
    <property type="match status" value="1"/>
</dbReference>
<protein>
    <submittedName>
        <fullName evidence="1">Gamma-glutamyl-gamma-aminobutyrate hydrolase</fullName>
    </submittedName>
</protein>
<evidence type="ECO:0000313" key="1">
    <source>
        <dbReference type="EMBL" id="OEH80969.1"/>
    </source>
</evidence>
<sequence length="240" mass="26683">MNKPIIGISGNKLSHSVEAFYGEPVTYTPQGTVSAIKEAGGTPLVIPINDPHSAEKYISIVDKLLLTGGQDIAPDLYGEEPHPKLGETNKERDLFEISLIQEAMKQQKPIFAICRGMQLLNVALGGTLYQDLSLYSAWKIKHAQQPTQPKYATHTIKIEEKSMLGTIIGETCLVNSYHHQGIKDLSKDLVATAWAADGIIEGIEFSKNSHRMLGVQWHPELRFEHSSKELALFDYFVNKL</sequence>
<dbReference type="PROSITE" id="PS51273">
    <property type="entry name" value="GATASE_TYPE_1"/>
    <property type="match status" value="1"/>
</dbReference>
<proteinExistence type="predicted"/>